<dbReference type="Proteomes" id="UP000067711">
    <property type="component" value="Chromosome 2"/>
</dbReference>
<evidence type="ECO:0000313" key="1">
    <source>
        <dbReference type="EMBL" id="AOJ07895.1"/>
    </source>
</evidence>
<dbReference type="Gene3D" id="3.40.50.720">
    <property type="entry name" value="NAD(P)-binding Rossmann-like Domain"/>
    <property type="match status" value="1"/>
</dbReference>
<protein>
    <recommendedName>
        <fullName evidence="3">SDR family NAD(P)-dependent oxidoreductase</fullName>
    </recommendedName>
</protein>
<dbReference type="InterPro" id="IPR036291">
    <property type="entry name" value="NAD(P)-bd_dom_sf"/>
</dbReference>
<evidence type="ECO:0008006" key="3">
    <source>
        <dbReference type="Google" id="ProtNLM"/>
    </source>
</evidence>
<dbReference type="AlphaFoldDB" id="A0A1B4FW28"/>
<dbReference type="SUPFAM" id="SSF51735">
    <property type="entry name" value="NAD(P)-binding Rossmann-fold domains"/>
    <property type="match status" value="1"/>
</dbReference>
<accession>A0A1B4FW28</accession>
<organism evidence="1 2">
    <name type="scientific">Burkholderia mayonis</name>
    <dbReference type="NCBI Taxonomy" id="1385591"/>
    <lineage>
        <taxon>Bacteria</taxon>
        <taxon>Pseudomonadati</taxon>
        <taxon>Pseudomonadota</taxon>
        <taxon>Betaproteobacteria</taxon>
        <taxon>Burkholderiales</taxon>
        <taxon>Burkholderiaceae</taxon>
        <taxon>Burkholderia</taxon>
        <taxon>pseudomallei group</taxon>
    </lineage>
</organism>
<gene>
    <name evidence="1" type="ORF">WS71_11710</name>
</gene>
<proteinExistence type="predicted"/>
<sequence length="120" mass="12200">MTRKPRVEAADCVGSGRLDGKIAVGTGGDSGIGRAVAVGFAKEGADVARLSERIRRRGAHEAPDRAGGSRLRSVVLDMLDIGERANAHELSGCCVLPESGGADDIAGQTPHPNGGTIVNG</sequence>
<name>A0A1B4FW28_9BURK</name>
<evidence type="ECO:0000313" key="2">
    <source>
        <dbReference type="Proteomes" id="UP000067711"/>
    </source>
</evidence>
<reference evidence="1 2" key="1">
    <citation type="submission" date="2015-12" db="EMBL/GenBank/DDBJ databases">
        <title>Diversity of Burkholderia near neighbor genomes.</title>
        <authorList>
            <person name="Sahl J."/>
            <person name="Wagner D."/>
            <person name="Keim P."/>
        </authorList>
    </citation>
    <scope>NUCLEOTIDE SEQUENCE [LARGE SCALE GENOMIC DNA]</scope>
    <source>
        <strain evidence="1 2">BDU8</strain>
    </source>
</reference>
<dbReference type="EMBL" id="CP013388">
    <property type="protein sequence ID" value="AOJ07895.1"/>
    <property type="molecule type" value="Genomic_DNA"/>
</dbReference>